<feature type="domain" description="MIR" evidence="16">
    <location>
        <begin position="324"/>
        <end position="378"/>
    </location>
</feature>
<comment type="catalytic activity">
    <reaction evidence="14 15">
        <text>a di-trans,poly-cis-dolichyl beta-D-mannosyl phosphate + L-seryl-[protein] = 3-O-(alpha-D-mannosyl)-L-seryl-[protein] + a di-trans,poly-cis-dolichyl phosphate + H(+)</text>
        <dbReference type="Rhea" id="RHEA:17377"/>
        <dbReference type="Rhea" id="RHEA-COMP:9863"/>
        <dbReference type="Rhea" id="RHEA-COMP:13546"/>
        <dbReference type="Rhea" id="RHEA-COMP:19498"/>
        <dbReference type="Rhea" id="RHEA-COMP:19501"/>
        <dbReference type="ChEBI" id="CHEBI:15378"/>
        <dbReference type="ChEBI" id="CHEBI:29999"/>
        <dbReference type="ChEBI" id="CHEBI:57683"/>
        <dbReference type="ChEBI" id="CHEBI:58211"/>
        <dbReference type="ChEBI" id="CHEBI:137321"/>
        <dbReference type="EC" id="2.4.1.109"/>
    </reaction>
</comment>
<dbReference type="PANTHER" id="PTHR10050">
    <property type="entry name" value="DOLICHYL-PHOSPHATE-MANNOSE--PROTEIN MANNOSYLTRANSFERASE"/>
    <property type="match status" value="1"/>
</dbReference>
<dbReference type="SMART" id="SM00472">
    <property type="entry name" value="MIR"/>
    <property type="match status" value="3"/>
</dbReference>
<proteinExistence type="inferred from homology"/>
<dbReference type="GeneID" id="34523871"/>
<dbReference type="STRING" id="1071383.J7S3W9"/>
<feature type="domain" description="MIR" evidence="16">
    <location>
        <begin position="459"/>
        <end position="514"/>
    </location>
</feature>
<evidence type="ECO:0000256" key="7">
    <source>
        <dbReference type="ARBA" id="ARBA00022692"/>
    </source>
</evidence>
<dbReference type="GO" id="GO:1900101">
    <property type="term" value="P:regulation of endoplasmic reticulum unfolded protein response"/>
    <property type="evidence" value="ECO:0007669"/>
    <property type="project" value="EnsemblFungi"/>
</dbReference>
<protein>
    <recommendedName>
        <fullName evidence="4 15">Dolichyl-phosphate-mannose--protein mannosyltransferase</fullName>
        <ecNumber evidence="4 15">2.4.1.109</ecNumber>
    </recommendedName>
</protein>
<comment type="pathway">
    <text evidence="2 15">Protein modification; protein glycosylation.</text>
</comment>
<dbReference type="InterPro" id="IPR027005">
    <property type="entry name" value="PMT-like"/>
</dbReference>
<dbReference type="Pfam" id="PF02366">
    <property type="entry name" value="PMT"/>
    <property type="match status" value="1"/>
</dbReference>
<evidence type="ECO:0000256" key="1">
    <source>
        <dbReference type="ARBA" id="ARBA00004477"/>
    </source>
</evidence>
<keyword evidence="6 15" id="KW-0808">Transferase</keyword>
<feature type="transmembrane region" description="Helical" evidence="15">
    <location>
        <begin position="588"/>
        <end position="611"/>
    </location>
</feature>
<evidence type="ECO:0000256" key="4">
    <source>
        <dbReference type="ARBA" id="ARBA00012839"/>
    </source>
</evidence>
<evidence type="ECO:0000256" key="15">
    <source>
        <dbReference type="RuleBase" id="RU367007"/>
    </source>
</evidence>
<dbReference type="Pfam" id="PF02815">
    <property type="entry name" value="MIR"/>
    <property type="match status" value="1"/>
</dbReference>
<comment type="catalytic activity">
    <reaction evidence="13 15">
        <text>a di-trans,poly-cis-dolichyl beta-D-mannosyl phosphate + L-threonyl-[protein] = 3-O-(alpha-D-mannosyl)-L-threonyl-[protein] + a di-trans,poly-cis-dolichyl phosphate + H(+)</text>
        <dbReference type="Rhea" id="RHEA:53396"/>
        <dbReference type="Rhea" id="RHEA-COMP:11060"/>
        <dbReference type="Rhea" id="RHEA-COMP:13547"/>
        <dbReference type="Rhea" id="RHEA-COMP:19498"/>
        <dbReference type="Rhea" id="RHEA-COMP:19501"/>
        <dbReference type="ChEBI" id="CHEBI:15378"/>
        <dbReference type="ChEBI" id="CHEBI:30013"/>
        <dbReference type="ChEBI" id="CHEBI:57683"/>
        <dbReference type="ChEBI" id="CHEBI:58211"/>
        <dbReference type="ChEBI" id="CHEBI:137323"/>
        <dbReference type="EC" id="2.4.1.109"/>
    </reaction>
</comment>
<feature type="transmembrane region" description="Helical" evidence="15">
    <location>
        <begin position="623"/>
        <end position="647"/>
    </location>
</feature>
<evidence type="ECO:0000256" key="13">
    <source>
        <dbReference type="ARBA" id="ARBA00045085"/>
    </source>
</evidence>
<dbReference type="AlphaFoldDB" id="J7S3W9"/>
<dbReference type="CDD" id="cd23283">
    <property type="entry name" value="beta-trefoil_MIR_PMT1-like"/>
    <property type="match status" value="1"/>
</dbReference>
<keyword evidence="7 15" id="KW-0812">Transmembrane</keyword>
<keyword evidence="12" id="KW-0325">Glycoprotein</keyword>
<dbReference type="KEGG" id="kng:KNAG_0A05720"/>
<evidence type="ECO:0000256" key="5">
    <source>
        <dbReference type="ARBA" id="ARBA00022676"/>
    </source>
</evidence>
<keyword evidence="10 15" id="KW-1133">Transmembrane helix</keyword>
<evidence type="ECO:0000256" key="6">
    <source>
        <dbReference type="ARBA" id="ARBA00022679"/>
    </source>
</evidence>
<dbReference type="Pfam" id="PF16192">
    <property type="entry name" value="PMT_4TMC"/>
    <property type="match status" value="1"/>
</dbReference>
<dbReference type="GO" id="GO:0032527">
    <property type="term" value="P:protein exit from endoplasmic reticulum"/>
    <property type="evidence" value="ECO:0007669"/>
    <property type="project" value="EnsemblFungi"/>
</dbReference>
<dbReference type="InterPro" id="IPR032421">
    <property type="entry name" value="PMT_4TMC"/>
</dbReference>
<dbReference type="Gene3D" id="2.80.10.50">
    <property type="match status" value="1"/>
</dbReference>
<keyword evidence="8" id="KW-0677">Repeat</keyword>
<evidence type="ECO:0000256" key="2">
    <source>
        <dbReference type="ARBA" id="ARBA00004922"/>
    </source>
</evidence>
<dbReference type="Proteomes" id="UP000006310">
    <property type="component" value="Chromosome 1"/>
</dbReference>
<evidence type="ECO:0000313" key="18">
    <source>
        <dbReference type="Proteomes" id="UP000006310"/>
    </source>
</evidence>
<dbReference type="PROSITE" id="PS50919">
    <property type="entry name" value="MIR"/>
    <property type="match status" value="3"/>
</dbReference>
<dbReference type="SUPFAM" id="SSF82109">
    <property type="entry name" value="MIR domain"/>
    <property type="match status" value="1"/>
</dbReference>
<organism evidence="17 18">
    <name type="scientific">Huiozyma naganishii (strain ATCC MYA-139 / BCRC 22969 / CBS 8797 / KCTC 17520 / NBRC 10181 / NCYC 3082 / Yp74L-3)</name>
    <name type="common">Yeast</name>
    <name type="synonym">Kazachstania naganishii</name>
    <dbReference type="NCBI Taxonomy" id="1071383"/>
    <lineage>
        <taxon>Eukaryota</taxon>
        <taxon>Fungi</taxon>
        <taxon>Dikarya</taxon>
        <taxon>Ascomycota</taxon>
        <taxon>Saccharomycotina</taxon>
        <taxon>Saccharomycetes</taxon>
        <taxon>Saccharomycetales</taxon>
        <taxon>Saccharomycetaceae</taxon>
        <taxon>Huiozyma</taxon>
    </lineage>
</organism>
<feature type="transmembrane region" description="Helical" evidence="15">
    <location>
        <begin position="161"/>
        <end position="179"/>
    </location>
</feature>
<keyword evidence="9 15" id="KW-0256">Endoplasmic reticulum</keyword>
<dbReference type="InterPro" id="IPR003342">
    <property type="entry name" value="ArnT-like_N"/>
</dbReference>
<feature type="domain" description="MIR" evidence="16">
    <location>
        <begin position="388"/>
        <end position="448"/>
    </location>
</feature>
<dbReference type="eggNOG" id="KOG3359">
    <property type="taxonomic scope" value="Eukaryota"/>
</dbReference>
<dbReference type="InterPro" id="IPR036300">
    <property type="entry name" value="MIR_dom_sf"/>
</dbReference>
<dbReference type="GO" id="GO:0009272">
    <property type="term" value="P:fungal-type cell wall biogenesis"/>
    <property type="evidence" value="ECO:0007669"/>
    <property type="project" value="EnsemblFungi"/>
</dbReference>
<evidence type="ECO:0000256" key="10">
    <source>
        <dbReference type="ARBA" id="ARBA00022989"/>
    </source>
</evidence>
<dbReference type="GO" id="GO:0036503">
    <property type="term" value="P:ERAD pathway"/>
    <property type="evidence" value="ECO:0007669"/>
    <property type="project" value="EnsemblFungi"/>
</dbReference>
<keyword evidence="5 15" id="KW-0328">Glycosyltransferase</keyword>
<comment type="function">
    <text evidence="15">Transfers mannose from Dol-P-mannose to Ser or Thr residues on proteins.</text>
</comment>
<gene>
    <name evidence="17" type="primary">KNAG0A05720</name>
    <name evidence="17" type="ordered locus">KNAG_0A05720</name>
</gene>
<dbReference type="GO" id="GO:0097582">
    <property type="term" value="C:dolichyl-phosphate-mannose-protein mannosyltransferase Pmt1p-Pmt2p dimer complex"/>
    <property type="evidence" value="ECO:0007669"/>
    <property type="project" value="EnsemblFungi"/>
</dbReference>
<keyword evidence="18" id="KW-1185">Reference proteome</keyword>
<dbReference type="InterPro" id="IPR016093">
    <property type="entry name" value="MIR_motif"/>
</dbReference>
<feature type="transmembrane region" description="Helical" evidence="15">
    <location>
        <begin position="659"/>
        <end position="679"/>
    </location>
</feature>
<dbReference type="RefSeq" id="XP_022462482.1">
    <property type="nucleotide sequence ID" value="XM_022610063.1"/>
</dbReference>
<evidence type="ECO:0000256" key="14">
    <source>
        <dbReference type="ARBA" id="ARBA00045102"/>
    </source>
</evidence>
<dbReference type="HOGENOM" id="CLU_008438_2_1_1"/>
<feature type="transmembrane region" description="Helical" evidence="15">
    <location>
        <begin position="271"/>
        <end position="291"/>
    </location>
</feature>
<dbReference type="GO" id="GO:0004169">
    <property type="term" value="F:dolichyl-phosphate-mannose-protein mannosyltransferase activity"/>
    <property type="evidence" value="ECO:0007669"/>
    <property type="project" value="UniProtKB-UniRule"/>
</dbReference>
<dbReference type="OMA" id="KNVTPRL"/>
<evidence type="ECO:0000256" key="8">
    <source>
        <dbReference type="ARBA" id="ARBA00022737"/>
    </source>
</evidence>
<evidence type="ECO:0000256" key="11">
    <source>
        <dbReference type="ARBA" id="ARBA00023136"/>
    </source>
</evidence>
<evidence type="ECO:0000256" key="12">
    <source>
        <dbReference type="ARBA" id="ARBA00023180"/>
    </source>
</evidence>
<feature type="transmembrane region" description="Helical" evidence="15">
    <location>
        <begin position="238"/>
        <end position="259"/>
    </location>
</feature>
<reference evidence="17 18" key="1">
    <citation type="journal article" date="2011" name="Proc. Natl. Acad. Sci. U.S.A.">
        <title>Evolutionary erosion of yeast sex chromosomes by mating-type switching accidents.</title>
        <authorList>
            <person name="Gordon J.L."/>
            <person name="Armisen D."/>
            <person name="Proux-Wera E."/>
            <person name="Oheigeartaigh S.S."/>
            <person name="Byrne K.P."/>
            <person name="Wolfe K.H."/>
        </authorList>
    </citation>
    <scope>NUCLEOTIDE SEQUENCE [LARGE SCALE GENOMIC DNA]</scope>
    <source>
        <strain evidence="18">ATCC MYA-139 / BCRC 22969 / CBS 8797 / CCRC 22969 / KCTC 17520 / NBRC 10181 / NCYC 3082</strain>
    </source>
</reference>
<reference evidence="18" key="2">
    <citation type="submission" date="2012-08" db="EMBL/GenBank/DDBJ databases">
        <title>Genome sequence of Kazachstania naganishii.</title>
        <authorList>
            <person name="Gordon J.L."/>
            <person name="Armisen D."/>
            <person name="Proux-Wera E."/>
            <person name="OhEigeartaigh S.S."/>
            <person name="Byrne K.P."/>
            <person name="Wolfe K.H."/>
        </authorList>
    </citation>
    <scope>NUCLEOTIDE SEQUENCE [LARGE SCALE GENOMIC DNA]</scope>
    <source>
        <strain evidence="18">ATCC MYA-139 / BCRC 22969 / CBS 8797 / CCRC 22969 / KCTC 17520 / NBRC 10181 / NCYC 3082</strain>
    </source>
</reference>
<dbReference type="GO" id="GO:0097583">
    <property type="term" value="C:dolichyl-phosphate-mannose-protein mannosyltransferase Pmt1p-Pmt3p dimer complex"/>
    <property type="evidence" value="ECO:0007669"/>
    <property type="project" value="EnsemblFungi"/>
</dbReference>
<evidence type="ECO:0000313" key="17">
    <source>
        <dbReference type="EMBL" id="CCK68236.1"/>
    </source>
</evidence>
<evidence type="ECO:0000259" key="16">
    <source>
        <dbReference type="PROSITE" id="PS50919"/>
    </source>
</evidence>
<evidence type="ECO:0000256" key="9">
    <source>
        <dbReference type="ARBA" id="ARBA00022824"/>
    </source>
</evidence>
<dbReference type="UniPathway" id="UPA00378"/>
<sequence length="750" mass="85229">MFEKGNSVVGGGEDPVPPVELRDGPVRKYLVTDPPADLHKLRAHRSLFEKATDSRTCDGYMCGASVQSWLSRQRRVRRGAFWWVCGGVPKGYLFYGRTPSIGQDAVRCRGRSWWVRMVNYLRNIGTKFPSDVPYAFMRTFSAVCGSMTVLLMYFTLRFSGVSIAVAFLAAVCFIVENSYVTISRYILLDAPMMFFIAFAVYSFKRFELYPQDSWAALRSLALTGVGLGFAASSKWVGLFTVAWIGLLCIWRLWFMVGDLSKSPRSILKSAVWKLVCLLGIPVVIYIASFYVHFQILTKEGDGASFFSSGFRSTLEGNAIPQGMLADVGITSTVTFKHPGTMGGYLHSHSHMYETGSEQQQITLYPHLDDNNKWIIELSNFPGATLPSFQNLTDGTSIRLLHSLTHCRLHSHDHKAPVSQFADWQKEVSCYGYTGFEGDGNDDWILEIDKDASTPGPAQERVVALDTKFRLRHALTGCFLFSHEVQLPEWGFEQQEVTCATQGKPHLTLWYIEDNVNPLLPKDAPRTSYRLPGFWEKLVESHSKMWHINKNLVESHVYASMPYTWPLMTRGISYVGEENRAVYLLGNAIMWWSVSLFVVLFTGLVAAELLAWQVGKPILQDTHVVNFHVQVIHYLLGFAVHFAPSFLMQRQMFLHHYLPAYYFGILALAQALDLVANYVFKRNRTFGVAFVVAFTLSCIYFFNTFKPLTYGTPWTKEECLKTQWLSNWDYNCHSFLDTYEEYNQVSAVSPE</sequence>
<evidence type="ECO:0000256" key="3">
    <source>
        <dbReference type="ARBA" id="ARBA00007222"/>
    </source>
</evidence>
<dbReference type="OrthoDB" id="292747at2759"/>
<feature type="transmembrane region" description="Helical" evidence="15">
    <location>
        <begin position="686"/>
        <end position="704"/>
    </location>
</feature>
<dbReference type="EMBL" id="HE978314">
    <property type="protein sequence ID" value="CCK68236.1"/>
    <property type="molecule type" value="Genomic_DNA"/>
</dbReference>
<dbReference type="EC" id="2.4.1.109" evidence="4 15"/>
<feature type="transmembrane region" description="Helical" evidence="15">
    <location>
        <begin position="185"/>
        <end position="203"/>
    </location>
</feature>
<name>J7S3W9_HUIN7</name>
<comment type="subcellular location">
    <subcellularLocation>
        <location evidence="1 15">Endoplasmic reticulum membrane</location>
        <topology evidence="1 15">Multi-pass membrane protein</topology>
    </subcellularLocation>
</comment>
<accession>J7S3W9</accession>
<keyword evidence="11 15" id="KW-0472">Membrane</keyword>
<dbReference type="PANTHER" id="PTHR10050:SF50">
    <property type="entry name" value="DOLICHYL-PHOSPHATE-MANNOSE--PROTEIN MANNOSYLTRANSFERASE 1-RELATED"/>
    <property type="match status" value="1"/>
</dbReference>
<comment type="similarity">
    <text evidence="3 15">Belongs to the glycosyltransferase 39 family.</text>
</comment>